<comment type="caution">
    <text evidence="1">The sequence shown here is derived from an EMBL/GenBank/DDBJ whole genome shotgun (WGS) entry which is preliminary data.</text>
</comment>
<dbReference type="Proteomes" id="UP000538929">
    <property type="component" value="Unassembled WGS sequence"/>
</dbReference>
<dbReference type="EMBL" id="VKHT01001150">
    <property type="protein sequence ID" value="MBB0246829.1"/>
    <property type="molecule type" value="Genomic_DNA"/>
</dbReference>
<dbReference type="InterPro" id="IPR024778">
    <property type="entry name" value="Put_cellulase"/>
</dbReference>
<protein>
    <recommendedName>
        <fullName evidence="3">Cellulase family glycosylhydrolase</fullName>
    </recommendedName>
</protein>
<evidence type="ECO:0008006" key="3">
    <source>
        <dbReference type="Google" id="ProtNLM"/>
    </source>
</evidence>
<organism evidence="1 2">
    <name type="scientific">Streptomyces alkaliphilus</name>
    <dbReference type="NCBI Taxonomy" id="1472722"/>
    <lineage>
        <taxon>Bacteria</taxon>
        <taxon>Bacillati</taxon>
        <taxon>Actinomycetota</taxon>
        <taxon>Actinomycetes</taxon>
        <taxon>Kitasatosporales</taxon>
        <taxon>Streptomycetaceae</taxon>
        <taxon>Streptomyces</taxon>
    </lineage>
</organism>
<accession>A0A7W3THA9</accession>
<dbReference type="Pfam" id="PF12876">
    <property type="entry name" value="Cellulase-like"/>
    <property type="match status" value="1"/>
</dbReference>
<gene>
    <name evidence="1" type="ORF">FNQ90_22585</name>
</gene>
<reference evidence="2" key="1">
    <citation type="submission" date="2019-10" db="EMBL/GenBank/DDBJ databases">
        <title>Streptomyces sp. nov., a novel actinobacterium isolated from alkaline environment.</title>
        <authorList>
            <person name="Golinska P."/>
        </authorList>
    </citation>
    <scope>NUCLEOTIDE SEQUENCE [LARGE SCALE GENOMIC DNA]</scope>
    <source>
        <strain evidence="2">DSM 42118</strain>
    </source>
</reference>
<dbReference type="AlphaFoldDB" id="A0A7W3THA9"/>
<evidence type="ECO:0000313" key="2">
    <source>
        <dbReference type="Proteomes" id="UP000538929"/>
    </source>
</evidence>
<name>A0A7W3THA9_9ACTN</name>
<dbReference type="Gene3D" id="3.20.20.80">
    <property type="entry name" value="Glycosidases"/>
    <property type="match status" value="1"/>
</dbReference>
<sequence length="420" mass="47010">MPVPLPAAVPDRLTVTLWDFSWYVRTGPGEPFEDLDRAFAEAADRGYNTIRICAMPFLLFGSGLDTARLRLGPLGGGQGRRVRWYDVRAETVIDGRAHLLALFGAARRHDFRVILSSWEYQQSPAFSGDRRWFDALMAVEPERRPEALADALADLIDFLAAHDGLDDRIAFTELHNEVQAGRLTDGLDGDPVLALRPRLERGLARFRARRPDHPVTVNYAAVPVGAMRGVPRDIDVAVFHPYVHGVLDEMIDTFALRDPARPFPRERAARELLRPSAPAPEEWTPPAADAWRMEATIVSRREMYLHEWCDPVKWDAWLYDRHAVHRLAMEQRLVTWIDAAADLAADLGVPLLFGEGWVGYTPLHGTFEEGPVGAALCRRAMEESVRVGALGAVVCSNAAPHHPMWADVELQRECNALLRG</sequence>
<dbReference type="RefSeq" id="WP_182608112.1">
    <property type="nucleotide sequence ID" value="NZ_VKHT01001150.1"/>
</dbReference>
<keyword evidence="2" id="KW-1185">Reference proteome</keyword>
<dbReference type="InterPro" id="IPR017853">
    <property type="entry name" value="GH"/>
</dbReference>
<proteinExistence type="predicted"/>
<dbReference type="SUPFAM" id="SSF51445">
    <property type="entry name" value="(Trans)glycosidases"/>
    <property type="match status" value="1"/>
</dbReference>
<evidence type="ECO:0000313" key="1">
    <source>
        <dbReference type="EMBL" id="MBB0246829.1"/>
    </source>
</evidence>